<evidence type="ECO:0000256" key="4">
    <source>
        <dbReference type="ARBA" id="ARBA00022692"/>
    </source>
</evidence>
<reference evidence="10" key="1">
    <citation type="submission" date="2017-09" db="EMBL/GenBank/DDBJ databases">
        <authorList>
            <person name="Varghese N."/>
            <person name="Submissions S."/>
        </authorList>
    </citation>
    <scope>NUCLEOTIDE SEQUENCE [LARGE SCALE GENOMIC DNA]</scope>
    <source>
        <strain evidence="10">CGMCC 1.8913</strain>
    </source>
</reference>
<keyword evidence="5 7" id="KW-1133">Transmembrane helix</keyword>
<dbReference type="GO" id="GO:0005886">
    <property type="term" value="C:plasma membrane"/>
    <property type="evidence" value="ECO:0007669"/>
    <property type="project" value="UniProtKB-SubCell"/>
</dbReference>
<name>A0A285NKZ5_9BACI</name>
<keyword evidence="10" id="KW-1185">Reference proteome</keyword>
<dbReference type="Gene3D" id="3.30.240.20">
    <property type="entry name" value="bsu07140 like domains"/>
    <property type="match status" value="2"/>
</dbReference>
<dbReference type="Proteomes" id="UP000219356">
    <property type="component" value="Unassembled WGS sequence"/>
</dbReference>
<feature type="transmembrane region" description="Helical" evidence="7">
    <location>
        <begin position="62"/>
        <end position="81"/>
    </location>
</feature>
<feature type="transmembrane region" description="Helical" evidence="7">
    <location>
        <begin position="6"/>
        <end position="26"/>
    </location>
</feature>
<comment type="subcellular location">
    <subcellularLocation>
        <location evidence="1">Cell membrane</location>
        <topology evidence="1">Multi-pass membrane protein</topology>
    </subcellularLocation>
</comment>
<dbReference type="AlphaFoldDB" id="A0A285NKZ5"/>
<keyword evidence="6 7" id="KW-0472">Membrane</keyword>
<comment type="similarity">
    <text evidence="2">Belongs to the UPF0702 family.</text>
</comment>
<accession>A0A285NKZ5</accession>
<dbReference type="PANTHER" id="PTHR34582">
    <property type="entry name" value="UPF0702 TRANSMEMBRANE PROTEIN YCAP"/>
    <property type="match status" value="1"/>
</dbReference>
<evidence type="ECO:0000313" key="9">
    <source>
        <dbReference type="EMBL" id="SNZ10162.1"/>
    </source>
</evidence>
<sequence length="213" mass="24222">MDEIVVTLFRTLIVFLVLVILFRFMGKKELGEISLLDVIVSLLVAELAVISIEDTSISMVKGFAPVFLLIFLQGMLGTIGLKNQSFHKLVEGTPIIMIEKGEIVEENLRKQGLTLADILFQLRRENVSDLREVEYAILERSGVLSVFKKGDNSFTLPLVLDGEIQENNLEIVNKTKNWLITELQKIGYSQMENILYCSYMNEEFHIQKKEHGA</sequence>
<keyword evidence="4 7" id="KW-0812">Transmembrane</keyword>
<evidence type="ECO:0000256" key="2">
    <source>
        <dbReference type="ARBA" id="ARBA00006448"/>
    </source>
</evidence>
<dbReference type="PANTHER" id="PTHR34582:SF6">
    <property type="entry name" value="UPF0702 TRANSMEMBRANE PROTEIN YCAP"/>
    <property type="match status" value="1"/>
</dbReference>
<evidence type="ECO:0000256" key="3">
    <source>
        <dbReference type="ARBA" id="ARBA00022475"/>
    </source>
</evidence>
<feature type="transmembrane region" description="Helical" evidence="7">
    <location>
        <begin position="33"/>
        <end position="50"/>
    </location>
</feature>
<dbReference type="RefSeq" id="WP_097040924.1">
    <property type="nucleotide sequence ID" value="NZ_OBEK01000002.1"/>
</dbReference>
<evidence type="ECO:0000259" key="8">
    <source>
        <dbReference type="Pfam" id="PF04239"/>
    </source>
</evidence>
<keyword evidence="3" id="KW-1003">Cell membrane</keyword>
<evidence type="ECO:0000256" key="5">
    <source>
        <dbReference type="ARBA" id="ARBA00022989"/>
    </source>
</evidence>
<feature type="domain" description="YetF C-terminal" evidence="8">
    <location>
        <begin position="82"/>
        <end position="199"/>
    </location>
</feature>
<organism evidence="9 10">
    <name type="scientific">Terribacillus aidingensis</name>
    <dbReference type="NCBI Taxonomy" id="586416"/>
    <lineage>
        <taxon>Bacteria</taxon>
        <taxon>Bacillati</taxon>
        <taxon>Bacillota</taxon>
        <taxon>Bacilli</taxon>
        <taxon>Bacillales</taxon>
        <taxon>Bacillaceae</taxon>
        <taxon>Terribacillus</taxon>
    </lineage>
</organism>
<proteinExistence type="inferred from homology"/>
<evidence type="ECO:0000256" key="6">
    <source>
        <dbReference type="ARBA" id="ARBA00023136"/>
    </source>
</evidence>
<dbReference type="Pfam" id="PF04239">
    <property type="entry name" value="DUF421"/>
    <property type="match status" value="1"/>
</dbReference>
<dbReference type="OrthoDB" id="1682423at2"/>
<gene>
    <name evidence="9" type="ORF">SAMN05421503_1569</name>
</gene>
<dbReference type="InterPro" id="IPR007353">
    <property type="entry name" value="DUF421"/>
</dbReference>
<protein>
    <submittedName>
        <fullName evidence="9">Uncharacterized membrane protein YcaP, DUF421 family</fullName>
    </submittedName>
</protein>
<dbReference type="EMBL" id="OBEK01000002">
    <property type="protein sequence ID" value="SNZ10162.1"/>
    <property type="molecule type" value="Genomic_DNA"/>
</dbReference>
<evidence type="ECO:0000256" key="1">
    <source>
        <dbReference type="ARBA" id="ARBA00004651"/>
    </source>
</evidence>
<evidence type="ECO:0000313" key="10">
    <source>
        <dbReference type="Proteomes" id="UP000219356"/>
    </source>
</evidence>
<evidence type="ECO:0000256" key="7">
    <source>
        <dbReference type="SAM" id="Phobius"/>
    </source>
</evidence>
<dbReference type="InterPro" id="IPR023090">
    <property type="entry name" value="UPF0702_alpha/beta_dom_sf"/>
</dbReference>